<dbReference type="InterPro" id="IPR000847">
    <property type="entry name" value="LysR_HTH_N"/>
</dbReference>
<dbReference type="EMBL" id="JAFEUM010000004">
    <property type="protein sequence ID" value="MBM7037258.1"/>
    <property type="molecule type" value="Genomic_DNA"/>
</dbReference>
<keyword evidence="4" id="KW-0804">Transcription</keyword>
<keyword evidence="3" id="KW-0238">DNA-binding</keyword>
<proteinExistence type="inferred from homology"/>
<dbReference type="PROSITE" id="PS50931">
    <property type="entry name" value="HTH_LYSR"/>
    <property type="match status" value="1"/>
</dbReference>
<protein>
    <submittedName>
        <fullName evidence="6">LysR family transcriptional regulator</fullName>
    </submittedName>
</protein>
<evidence type="ECO:0000313" key="7">
    <source>
        <dbReference type="Proteomes" id="UP000809621"/>
    </source>
</evidence>
<accession>A0ABS2HI97</accession>
<feature type="domain" description="HTH lysR-type" evidence="5">
    <location>
        <begin position="6"/>
        <end position="63"/>
    </location>
</feature>
<dbReference type="Gene3D" id="1.10.10.10">
    <property type="entry name" value="Winged helix-like DNA-binding domain superfamily/Winged helix DNA-binding domain"/>
    <property type="match status" value="1"/>
</dbReference>
<dbReference type="InterPro" id="IPR036390">
    <property type="entry name" value="WH_DNA-bd_sf"/>
</dbReference>
<evidence type="ECO:0000256" key="1">
    <source>
        <dbReference type="ARBA" id="ARBA00009437"/>
    </source>
</evidence>
<comment type="similarity">
    <text evidence="1">Belongs to the LysR transcriptional regulatory family.</text>
</comment>
<evidence type="ECO:0000256" key="4">
    <source>
        <dbReference type="ARBA" id="ARBA00023163"/>
    </source>
</evidence>
<comment type="caution">
    <text evidence="6">The sequence shown here is derived from an EMBL/GenBank/DDBJ whole genome shotgun (WGS) entry which is preliminary data.</text>
</comment>
<evidence type="ECO:0000256" key="3">
    <source>
        <dbReference type="ARBA" id="ARBA00023125"/>
    </source>
</evidence>
<sequence length="300" mass="33856">MPASNLDLNLLTVFATVYRHKSITLAAEEMGMTQPGVSGLLKRLQTQLGTELFVRSGRGITPTRKAQKLLTQIEPALIQINNAVEGLEGFTTDVPHHFVIYTSEPVMLMLLPKIEQDTQLGEVSIELLPTHSDEERLVQDLNQRRGDLAIEFSAILNHSFFTEPLFDDQMCIIARNGHPRIANSISVEQYYAEKHITLRLRREKTRLADFFTDENLAERVVAAECTSLVSQMSMVSSSDCISAMSSRIASMYAEKFEVQILPIPFTSSAIQYRLTAHNRDLKNPANVWLRNKIKSYFPTV</sequence>
<evidence type="ECO:0000259" key="5">
    <source>
        <dbReference type="PROSITE" id="PS50931"/>
    </source>
</evidence>
<dbReference type="Pfam" id="PF03466">
    <property type="entry name" value="LysR_substrate"/>
    <property type="match status" value="1"/>
</dbReference>
<keyword evidence="2" id="KW-0805">Transcription regulation</keyword>
<dbReference type="PANTHER" id="PTHR30118:SF6">
    <property type="entry name" value="HTH-TYPE TRANSCRIPTIONAL REGULATOR LEUO"/>
    <property type="match status" value="1"/>
</dbReference>
<dbReference type="RefSeq" id="WP_205158799.1">
    <property type="nucleotide sequence ID" value="NZ_JAFEUM010000004.1"/>
</dbReference>
<dbReference type="InterPro" id="IPR036388">
    <property type="entry name" value="WH-like_DNA-bd_sf"/>
</dbReference>
<organism evidence="6 7">
    <name type="scientific">Vibrio ulleungensis</name>
    <dbReference type="NCBI Taxonomy" id="2807619"/>
    <lineage>
        <taxon>Bacteria</taxon>
        <taxon>Pseudomonadati</taxon>
        <taxon>Pseudomonadota</taxon>
        <taxon>Gammaproteobacteria</taxon>
        <taxon>Vibrionales</taxon>
        <taxon>Vibrionaceae</taxon>
        <taxon>Vibrio</taxon>
    </lineage>
</organism>
<gene>
    <name evidence="6" type="ORF">JQC93_12665</name>
</gene>
<dbReference type="SUPFAM" id="SSF53850">
    <property type="entry name" value="Periplasmic binding protein-like II"/>
    <property type="match status" value="1"/>
</dbReference>
<dbReference type="Pfam" id="PF00126">
    <property type="entry name" value="HTH_1"/>
    <property type="match status" value="1"/>
</dbReference>
<dbReference type="InterPro" id="IPR050389">
    <property type="entry name" value="LysR-type_TF"/>
</dbReference>
<name>A0ABS2HI97_9VIBR</name>
<dbReference type="PRINTS" id="PR00039">
    <property type="entry name" value="HTHLYSR"/>
</dbReference>
<dbReference type="SUPFAM" id="SSF46785">
    <property type="entry name" value="Winged helix' DNA-binding domain"/>
    <property type="match status" value="1"/>
</dbReference>
<dbReference type="InterPro" id="IPR005119">
    <property type="entry name" value="LysR_subst-bd"/>
</dbReference>
<evidence type="ECO:0000256" key="2">
    <source>
        <dbReference type="ARBA" id="ARBA00023015"/>
    </source>
</evidence>
<keyword evidence="7" id="KW-1185">Reference proteome</keyword>
<reference evidence="6 7" key="1">
    <citation type="submission" date="2021-02" db="EMBL/GenBank/DDBJ databases">
        <authorList>
            <person name="Park J.-S."/>
        </authorList>
    </citation>
    <scope>NUCLEOTIDE SEQUENCE [LARGE SCALE GENOMIC DNA]</scope>
    <source>
        <strain evidence="6 7">188UL20-2</strain>
    </source>
</reference>
<dbReference type="Proteomes" id="UP000809621">
    <property type="component" value="Unassembled WGS sequence"/>
</dbReference>
<dbReference type="Gene3D" id="3.40.190.10">
    <property type="entry name" value="Periplasmic binding protein-like II"/>
    <property type="match status" value="2"/>
</dbReference>
<evidence type="ECO:0000313" key="6">
    <source>
        <dbReference type="EMBL" id="MBM7037258.1"/>
    </source>
</evidence>
<dbReference type="PANTHER" id="PTHR30118">
    <property type="entry name" value="HTH-TYPE TRANSCRIPTIONAL REGULATOR LEUO-RELATED"/>
    <property type="match status" value="1"/>
</dbReference>